<feature type="transmembrane region" description="Helical" evidence="8">
    <location>
        <begin position="308"/>
        <end position="328"/>
    </location>
</feature>
<feature type="transmembrane region" description="Helical" evidence="8">
    <location>
        <begin position="117"/>
        <end position="134"/>
    </location>
</feature>
<evidence type="ECO:0000256" key="8">
    <source>
        <dbReference type="SAM" id="Phobius"/>
    </source>
</evidence>
<proteinExistence type="predicted"/>
<evidence type="ECO:0000256" key="3">
    <source>
        <dbReference type="ARBA" id="ARBA00022676"/>
    </source>
</evidence>
<evidence type="ECO:0000256" key="1">
    <source>
        <dbReference type="ARBA" id="ARBA00004651"/>
    </source>
</evidence>
<evidence type="ECO:0000313" key="9">
    <source>
        <dbReference type="EMBL" id="MXO89667.1"/>
    </source>
</evidence>
<keyword evidence="4" id="KW-0808">Transferase</keyword>
<comment type="subcellular location">
    <subcellularLocation>
        <location evidence="1">Cell membrane</location>
        <topology evidence="1">Multi-pass membrane protein</topology>
    </subcellularLocation>
</comment>
<feature type="transmembrane region" description="Helical" evidence="8">
    <location>
        <begin position="164"/>
        <end position="187"/>
    </location>
</feature>
<keyword evidence="7 8" id="KW-0472">Membrane</keyword>
<dbReference type="GO" id="GO:0005886">
    <property type="term" value="C:plasma membrane"/>
    <property type="evidence" value="ECO:0007669"/>
    <property type="project" value="UniProtKB-SubCell"/>
</dbReference>
<keyword evidence="6 8" id="KW-1133">Transmembrane helix</keyword>
<feature type="transmembrane region" description="Helical" evidence="8">
    <location>
        <begin position="207"/>
        <end position="234"/>
    </location>
</feature>
<comment type="caution">
    <text evidence="9">The sequence shown here is derived from an EMBL/GenBank/DDBJ whole genome shotgun (WGS) entry which is preliminary data.</text>
</comment>
<feature type="transmembrane region" description="Helical" evidence="8">
    <location>
        <begin position="89"/>
        <end position="110"/>
    </location>
</feature>
<accession>A0A844ZS86</accession>
<feature type="transmembrane region" description="Helical" evidence="8">
    <location>
        <begin position="255"/>
        <end position="278"/>
    </location>
</feature>
<evidence type="ECO:0000256" key="7">
    <source>
        <dbReference type="ARBA" id="ARBA00023136"/>
    </source>
</evidence>
<dbReference type="GO" id="GO:0009103">
    <property type="term" value="P:lipopolysaccharide biosynthetic process"/>
    <property type="evidence" value="ECO:0007669"/>
    <property type="project" value="UniProtKB-ARBA"/>
</dbReference>
<dbReference type="AlphaFoldDB" id="A0A844ZS86"/>
<dbReference type="OrthoDB" id="7714635at2"/>
<evidence type="ECO:0000256" key="5">
    <source>
        <dbReference type="ARBA" id="ARBA00022692"/>
    </source>
</evidence>
<feature type="transmembrane region" description="Helical" evidence="8">
    <location>
        <begin position="334"/>
        <end position="351"/>
    </location>
</feature>
<feature type="transmembrane region" description="Helical" evidence="8">
    <location>
        <begin position="22"/>
        <end position="40"/>
    </location>
</feature>
<dbReference type="Proteomes" id="UP000442714">
    <property type="component" value="Unassembled WGS sequence"/>
</dbReference>
<keyword evidence="10" id="KW-1185">Reference proteome</keyword>
<organism evidence="9 10">
    <name type="scientific">Pontixanthobacter aquaemixtae</name>
    <dbReference type="NCBI Taxonomy" id="1958940"/>
    <lineage>
        <taxon>Bacteria</taxon>
        <taxon>Pseudomonadati</taxon>
        <taxon>Pseudomonadota</taxon>
        <taxon>Alphaproteobacteria</taxon>
        <taxon>Sphingomonadales</taxon>
        <taxon>Erythrobacteraceae</taxon>
        <taxon>Pontixanthobacter</taxon>
    </lineage>
</organism>
<reference evidence="9 10" key="1">
    <citation type="submission" date="2019-12" db="EMBL/GenBank/DDBJ databases">
        <title>Genomic-based taxomic classification of the family Erythrobacteraceae.</title>
        <authorList>
            <person name="Xu L."/>
        </authorList>
    </citation>
    <scope>NUCLEOTIDE SEQUENCE [LARGE SCALE GENOMIC DNA]</scope>
    <source>
        <strain evidence="9 10">KCTC 52763</strain>
    </source>
</reference>
<keyword evidence="2" id="KW-1003">Cell membrane</keyword>
<evidence type="ECO:0000256" key="4">
    <source>
        <dbReference type="ARBA" id="ARBA00022679"/>
    </source>
</evidence>
<dbReference type="InterPro" id="IPR050297">
    <property type="entry name" value="LipidA_mod_glycosyltrf_83"/>
</dbReference>
<evidence type="ECO:0000256" key="6">
    <source>
        <dbReference type="ARBA" id="ARBA00022989"/>
    </source>
</evidence>
<gene>
    <name evidence="9" type="ORF">GRI41_02415</name>
</gene>
<evidence type="ECO:0000313" key="10">
    <source>
        <dbReference type="Proteomes" id="UP000442714"/>
    </source>
</evidence>
<dbReference type="PANTHER" id="PTHR33908:SF11">
    <property type="entry name" value="MEMBRANE PROTEIN"/>
    <property type="match status" value="1"/>
</dbReference>
<keyword evidence="5 8" id="KW-0812">Transmembrane</keyword>
<feature type="transmembrane region" description="Helical" evidence="8">
    <location>
        <begin position="284"/>
        <end position="301"/>
    </location>
</feature>
<evidence type="ECO:0000256" key="2">
    <source>
        <dbReference type="ARBA" id="ARBA00022475"/>
    </source>
</evidence>
<keyword evidence="3" id="KW-0328">Glycosyltransferase</keyword>
<sequence length="546" mass="59442">MASHAPTLDVPAKRSSTLEAKWLIFAALFLVAVQVELLFAKSINWDEFFHFSQIHASLRGEPVQWLQTPHVTLFGWVPALPGTPIDHILLTRLLLLPCSLVTGLAIFDIARRFTNNLSAALAALAFAGGGYVFLHAFALRADMIAAALLTGALWILATRRRTMLWAAVAALLCGLATIATIKSVLYAPALMAMAAWRWQDRIQAGTLAMVAAAAIALAAAGWLLVPADIVQSFTGLAGSSLRRMFSAGLFPQGRFFIDQMIFAPVLTAFILCTIIAALRGDRTMPWWLLSGLIAPLAWVLIYRNAYPYFYAFILPPVAIAAAIGASVIIERYSAKITLAVIIANAVLLSATQPREMLDRQRAVQDGISEIFPSPTRYIDDIAFRPDFPRAVPHFASGWALANYRRKGTPIYTAAMDNPPAPFLFRQGYALEVLDPAEDDINALLPQDAKALRDNYIPHWGRVYVAGKSIPASTEFQTIELLIPGFYTVEGTALTIDGALHPVGSVIRLDRGSYSVGPLSEAATLRWGDNLPIPAEPFPAGALFTVY</sequence>
<dbReference type="EMBL" id="WTYX01000001">
    <property type="protein sequence ID" value="MXO89667.1"/>
    <property type="molecule type" value="Genomic_DNA"/>
</dbReference>
<dbReference type="PANTHER" id="PTHR33908">
    <property type="entry name" value="MANNOSYLTRANSFERASE YKCB-RELATED"/>
    <property type="match status" value="1"/>
</dbReference>
<dbReference type="RefSeq" id="WP_160603088.1">
    <property type="nucleotide sequence ID" value="NZ_WTYX01000001.1"/>
</dbReference>
<protein>
    <recommendedName>
        <fullName evidence="11">Glycosyltransferase RgtA/B/C/D-like domain-containing protein</fullName>
    </recommendedName>
</protein>
<dbReference type="GO" id="GO:0016763">
    <property type="term" value="F:pentosyltransferase activity"/>
    <property type="evidence" value="ECO:0007669"/>
    <property type="project" value="TreeGrafter"/>
</dbReference>
<evidence type="ECO:0008006" key="11">
    <source>
        <dbReference type="Google" id="ProtNLM"/>
    </source>
</evidence>
<name>A0A844ZS86_9SPHN</name>